<accession>F4L6H0</accession>
<dbReference type="EMBL" id="CP002691">
    <property type="protein sequence ID" value="AEE49813.1"/>
    <property type="molecule type" value="Genomic_DNA"/>
</dbReference>
<sequence length="290" mass="33319">MILSISYPDRNLRLIAIPLWGFIYRNIGEVASFGQLLKDPQYYLDVGVAILVTFLIWELNRFFIFRFDQKYSWIEQTFPRALTQGVTCFGLSSLIVLMVTFVYNTYLAQRHPLFNIEIVFMTDIPMACMFLLVMHLLYTGMWLRVYHLRVVEGLQERINSLENTTILNTNTSTGRALRSLLVNQGKAQVPLNLEEIAYLSVAGDLCVIRNMQGQSFTIDQTLEQLEESLPSSEFFRLNRQIIAHRQAIRKVEADGSGRLLLQLSPVFSEEVSVSRKKAGVFKNWMVGSSK</sequence>
<keyword evidence="1" id="KW-1133">Transmembrane helix</keyword>
<dbReference type="eggNOG" id="COG3279">
    <property type="taxonomic scope" value="Bacteria"/>
</dbReference>
<reference key="2">
    <citation type="submission" date="2011-04" db="EMBL/GenBank/DDBJ databases">
        <title>Complete sequence of chromosome of Haliscomenobacter hydrossis DSM 1100.</title>
        <authorList>
            <consortium name="US DOE Joint Genome Institute (JGI-PGF)"/>
            <person name="Lucas S."/>
            <person name="Han J."/>
            <person name="Lapidus A."/>
            <person name="Bruce D."/>
            <person name="Goodwin L."/>
            <person name="Pitluck S."/>
            <person name="Peters L."/>
            <person name="Kyrpides N."/>
            <person name="Mavromatis K."/>
            <person name="Ivanova N."/>
            <person name="Ovchinnikova G."/>
            <person name="Pagani I."/>
            <person name="Daligault H."/>
            <person name="Detter J.C."/>
            <person name="Han C."/>
            <person name="Land M."/>
            <person name="Hauser L."/>
            <person name="Markowitz V."/>
            <person name="Cheng J.-F."/>
            <person name="Hugenholtz P."/>
            <person name="Woyke T."/>
            <person name="Wu D."/>
            <person name="Verbarg S."/>
            <person name="Frueling A."/>
            <person name="Brambilla E."/>
            <person name="Klenk H.-P."/>
            <person name="Eisen J.A."/>
        </authorList>
    </citation>
    <scope>NUCLEOTIDE SEQUENCE</scope>
    <source>
        <strain>DSM 1100</strain>
    </source>
</reference>
<dbReference type="KEGG" id="hhy:Halhy_1928"/>
<feature type="transmembrane region" description="Helical" evidence="1">
    <location>
        <begin position="42"/>
        <end position="60"/>
    </location>
</feature>
<dbReference type="SMART" id="SM00850">
    <property type="entry name" value="LytTR"/>
    <property type="match status" value="1"/>
</dbReference>
<dbReference type="GO" id="GO:0003677">
    <property type="term" value="F:DNA binding"/>
    <property type="evidence" value="ECO:0007669"/>
    <property type="project" value="UniProtKB-KW"/>
</dbReference>
<feature type="transmembrane region" description="Helical" evidence="1">
    <location>
        <begin position="118"/>
        <end position="138"/>
    </location>
</feature>
<dbReference type="PROSITE" id="PS50930">
    <property type="entry name" value="HTH_LYTTR"/>
    <property type="match status" value="1"/>
</dbReference>
<dbReference type="STRING" id="760192.Halhy_1928"/>
<feature type="transmembrane region" description="Helical" evidence="1">
    <location>
        <begin position="81"/>
        <end position="106"/>
    </location>
</feature>
<dbReference type="GO" id="GO:0000156">
    <property type="term" value="F:phosphorelay response regulator activity"/>
    <property type="evidence" value="ECO:0007669"/>
    <property type="project" value="InterPro"/>
</dbReference>
<dbReference type="OrthoDB" id="9787344at2"/>
<keyword evidence="3" id="KW-0238">DNA-binding</keyword>
<keyword evidence="1" id="KW-0472">Membrane</keyword>
<evidence type="ECO:0000256" key="1">
    <source>
        <dbReference type="SAM" id="Phobius"/>
    </source>
</evidence>
<evidence type="ECO:0000259" key="2">
    <source>
        <dbReference type="PROSITE" id="PS50930"/>
    </source>
</evidence>
<dbReference type="Gene3D" id="2.40.50.1020">
    <property type="entry name" value="LytTr DNA-binding domain"/>
    <property type="match status" value="1"/>
</dbReference>
<dbReference type="Proteomes" id="UP000008461">
    <property type="component" value="Chromosome"/>
</dbReference>
<dbReference type="HOGENOM" id="CLU_868518_0_0_10"/>
<proteinExistence type="predicted"/>
<gene>
    <name evidence="3" type="ordered locus">Halhy_1928</name>
</gene>
<dbReference type="Pfam" id="PF04397">
    <property type="entry name" value="LytTR"/>
    <property type="match status" value="1"/>
</dbReference>
<dbReference type="InterPro" id="IPR007492">
    <property type="entry name" value="LytTR_DNA-bd_dom"/>
</dbReference>
<protein>
    <submittedName>
        <fullName evidence="3">LytTr DNA-binding region</fullName>
    </submittedName>
</protein>
<evidence type="ECO:0000313" key="4">
    <source>
        <dbReference type="Proteomes" id="UP000008461"/>
    </source>
</evidence>
<reference evidence="3 4" key="1">
    <citation type="journal article" date="2011" name="Stand. Genomic Sci.">
        <title>Complete genome sequence of Haliscomenobacter hydrossis type strain (O).</title>
        <authorList>
            <consortium name="US DOE Joint Genome Institute (JGI-PGF)"/>
            <person name="Daligault H."/>
            <person name="Lapidus A."/>
            <person name="Zeytun A."/>
            <person name="Nolan M."/>
            <person name="Lucas S."/>
            <person name="Del Rio T.G."/>
            <person name="Tice H."/>
            <person name="Cheng J.F."/>
            <person name="Tapia R."/>
            <person name="Han C."/>
            <person name="Goodwin L."/>
            <person name="Pitluck S."/>
            <person name="Liolios K."/>
            <person name="Pagani I."/>
            <person name="Ivanova N."/>
            <person name="Huntemann M."/>
            <person name="Mavromatis K."/>
            <person name="Mikhailova N."/>
            <person name="Pati A."/>
            <person name="Chen A."/>
            <person name="Palaniappan K."/>
            <person name="Land M."/>
            <person name="Hauser L."/>
            <person name="Brambilla E.M."/>
            <person name="Rohde M."/>
            <person name="Verbarg S."/>
            <person name="Goker M."/>
            <person name="Bristow J."/>
            <person name="Eisen J.A."/>
            <person name="Markowitz V."/>
            <person name="Hugenholtz P."/>
            <person name="Kyrpides N.C."/>
            <person name="Klenk H.P."/>
            <person name="Woyke T."/>
        </authorList>
    </citation>
    <scope>NUCLEOTIDE SEQUENCE [LARGE SCALE GENOMIC DNA]</scope>
    <source>
        <strain evidence="4">ATCC 27775 / DSM 1100 / LMG 10767 / O</strain>
    </source>
</reference>
<feature type="domain" description="HTH LytTR-type" evidence="2">
    <location>
        <begin position="180"/>
        <end position="287"/>
    </location>
</feature>
<dbReference type="InterPro" id="IPR046947">
    <property type="entry name" value="LytR-like"/>
</dbReference>
<organism evidence="3 4">
    <name type="scientific">Haliscomenobacter hydrossis (strain ATCC 27775 / DSM 1100 / LMG 10767 / O)</name>
    <dbReference type="NCBI Taxonomy" id="760192"/>
    <lineage>
        <taxon>Bacteria</taxon>
        <taxon>Pseudomonadati</taxon>
        <taxon>Bacteroidota</taxon>
        <taxon>Saprospiria</taxon>
        <taxon>Saprospirales</taxon>
        <taxon>Haliscomenobacteraceae</taxon>
        <taxon>Haliscomenobacter</taxon>
    </lineage>
</organism>
<keyword evidence="4" id="KW-1185">Reference proteome</keyword>
<dbReference type="PANTHER" id="PTHR37299:SF1">
    <property type="entry name" value="STAGE 0 SPORULATION PROTEIN A HOMOLOG"/>
    <property type="match status" value="1"/>
</dbReference>
<name>F4L6H0_HALH1</name>
<dbReference type="PANTHER" id="PTHR37299">
    <property type="entry name" value="TRANSCRIPTIONAL REGULATOR-RELATED"/>
    <property type="match status" value="1"/>
</dbReference>
<dbReference type="AlphaFoldDB" id="F4L6H0"/>
<keyword evidence="1" id="KW-0812">Transmembrane</keyword>
<dbReference type="RefSeq" id="WP_013764366.1">
    <property type="nucleotide sequence ID" value="NC_015510.1"/>
</dbReference>
<evidence type="ECO:0000313" key="3">
    <source>
        <dbReference type="EMBL" id="AEE49813.1"/>
    </source>
</evidence>